<accession>A0A4D7QKJ0</accession>
<dbReference type="InterPro" id="IPR032710">
    <property type="entry name" value="NTF2-like_dom_sf"/>
</dbReference>
<dbReference type="Proteomes" id="UP000298588">
    <property type="component" value="Chromosome"/>
</dbReference>
<dbReference type="KEGG" id="paqt:E8L99_10805"/>
<protein>
    <submittedName>
        <fullName evidence="2">Nuclear transport factor 2 family protein</fullName>
    </submittedName>
</protein>
<gene>
    <name evidence="2" type="ORF">E8L99_10805</name>
</gene>
<evidence type="ECO:0000259" key="1">
    <source>
        <dbReference type="Pfam" id="PF12680"/>
    </source>
</evidence>
<reference evidence="2 3" key="1">
    <citation type="submission" date="2019-04" db="EMBL/GenBank/DDBJ databases">
        <title>Phreatobacter aquaticus sp. nov.</title>
        <authorList>
            <person name="Choi A."/>
            <person name="Baek K."/>
        </authorList>
    </citation>
    <scope>NUCLEOTIDE SEQUENCE [LARGE SCALE GENOMIC DNA]</scope>
    <source>
        <strain evidence="2 3">NMCR1094</strain>
    </source>
</reference>
<dbReference type="Pfam" id="PF12680">
    <property type="entry name" value="SnoaL_2"/>
    <property type="match status" value="1"/>
</dbReference>
<dbReference type="Gene3D" id="3.10.450.50">
    <property type="match status" value="1"/>
</dbReference>
<dbReference type="InterPro" id="IPR037401">
    <property type="entry name" value="SnoaL-like"/>
</dbReference>
<dbReference type="RefSeq" id="WP_137099541.1">
    <property type="nucleotide sequence ID" value="NZ_CP039865.1"/>
</dbReference>
<name>A0A4D7QKJ0_9HYPH</name>
<dbReference type="OrthoDB" id="8480116at2"/>
<evidence type="ECO:0000313" key="3">
    <source>
        <dbReference type="Proteomes" id="UP000298588"/>
    </source>
</evidence>
<evidence type="ECO:0000313" key="2">
    <source>
        <dbReference type="EMBL" id="QCK86209.1"/>
    </source>
</evidence>
<keyword evidence="3" id="KW-1185">Reference proteome</keyword>
<organism evidence="2 3">
    <name type="scientific">Phreatobacter aquaticus</name>
    <dbReference type="NCBI Taxonomy" id="2570229"/>
    <lineage>
        <taxon>Bacteria</taxon>
        <taxon>Pseudomonadati</taxon>
        <taxon>Pseudomonadota</taxon>
        <taxon>Alphaproteobacteria</taxon>
        <taxon>Hyphomicrobiales</taxon>
        <taxon>Phreatobacteraceae</taxon>
        <taxon>Phreatobacter</taxon>
    </lineage>
</organism>
<dbReference type="EMBL" id="CP039865">
    <property type="protein sequence ID" value="QCK86209.1"/>
    <property type="molecule type" value="Genomic_DNA"/>
</dbReference>
<dbReference type="SUPFAM" id="SSF54427">
    <property type="entry name" value="NTF2-like"/>
    <property type="match status" value="1"/>
</dbReference>
<proteinExistence type="predicted"/>
<feature type="domain" description="SnoaL-like" evidence="1">
    <location>
        <begin position="21"/>
        <end position="130"/>
    </location>
</feature>
<dbReference type="AlphaFoldDB" id="A0A4D7QKJ0"/>
<sequence length="153" mass="17462">MADAQWLNSDNEERSDLHRTIREFVAARLQGDVATYLEFFAPKARLNIPGNPVLNPLSGTRIGREDIGKQLIRMRGQNIYLHHEIDDIISSRDMVAVHWRVTIRSSATGQERELEILTHLRLQDRQVVEMSEYFDTGAASLMRGHLPLRNSGA</sequence>